<reference evidence="2" key="1">
    <citation type="submission" date="2018-08" db="EMBL/GenBank/DDBJ databases">
        <authorList>
            <person name="Grouzdev D.S."/>
            <person name="Krutkina M.S."/>
        </authorList>
    </citation>
    <scope>NUCLEOTIDE SEQUENCE [LARGE SCALE GENOMIC DNA]</scope>
    <source>
        <strain evidence="2">4-11</strain>
    </source>
</reference>
<proteinExistence type="predicted"/>
<evidence type="ECO:0000313" key="1">
    <source>
        <dbReference type="EMBL" id="RFU95870.1"/>
    </source>
</evidence>
<dbReference type="Proteomes" id="UP000264002">
    <property type="component" value="Unassembled WGS sequence"/>
</dbReference>
<comment type="caution">
    <text evidence="1">The sequence shown here is derived from an EMBL/GenBank/DDBJ whole genome shotgun (WGS) entry which is preliminary data.</text>
</comment>
<sequence>MLGIGYIVNPNAETARSIFKIIKQGVNGTVLAFSNSKLLLYNFYTEEHSTYVGSPIRDNHSRERYS</sequence>
<dbReference type="EMBL" id="QUWK01000002">
    <property type="protein sequence ID" value="RFU95870.1"/>
    <property type="molecule type" value="Genomic_DNA"/>
</dbReference>
<gene>
    <name evidence="1" type="ORF">DYP60_02375</name>
</gene>
<name>A0A372ML07_9SPIR</name>
<evidence type="ECO:0000313" key="2">
    <source>
        <dbReference type="Proteomes" id="UP000264002"/>
    </source>
</evidence>
<organism evidence="1 2">
    <name type="scientific">Sphaerochaeta halotolerans</name>
    <dbReference type="NCBI Taxonomy" id="2293840"/>
    <lineage>
        <taxon>Bacteria</taxon>
        <taxon>Pseudomonadati</taxon>
        <taxon>Spirochaetota</taxon>
        <taxon>Spirochaetia</taxon>
        <taxon>Spirochaetales</taxon>
        <taxon>Sphaerochaetaceae</taxon>
        <taxon>Sphaerochaeta</taxon>
    </lineage>
</organism>
<keyword evidence="2" id="KW-1185">Reference proteome</keyword>
<accession>A0A372ML07</accession>
<dbReference type="AlphaFoldDB" id="A0A372ML07"/>
<reference evidence="1 2" key="2">
    <citation type="submission" date="2018-09" db="EMBL/GenBank/DDBJ databases">
        <title>Genome of Sphaerochaeta halotolerans strain 4-11.</title>
        <authorList>
            <person name="Nazina T.N."/>
            <person name="Sokolova D.S."/>
        </authorList>
    </citation>
    <scope>NUCLEOTIDE SEQUENCE [LARGE SCALE GENOMIC DNA]</scope>
    <source>
        <strain evidence="1 2">4-11</strain>
    </source>
</reference>
<protein>
    <submittedName>
        <fullName evidence="1">Uncharacterized protein</fullName>
    </submittedName>
</protein>